<organism evidence="1 2">
    <name type="scientific">Vreelandella lionensis</name>
    <dbReference type="NCBI Taxonomy" id="1144478"/>
    <lineage>
        <taxon>Bacteria</taxon>
        <taxon>Pseudomonadati</taxon>
        <taxon>Pseudomonadota</taxon>
        <taxon>Gammaproteobacteria</taxon>
        <taxon>Oceanospirillales</taxon>
        <taxon>Halomonadaceae</taxon>
        <taxon>Vreelandella</taxon>
    </lineage>
</organism>
<name>A0ABW8BZD3_9GAMM</name>
<keyword evidence="2" id="KW-1185">Reference proteome</keyword>
<comment type="caution">
    <text evidence="1">The sequence shown here is derived from an EMBL/GenBank/DDBJ whole genome shotgun (WGS) entry which is preliminary data.</text>
</comment>
<sequence length="78" mass="8916">MGEHFVVAYINDLTQTFTLTARKRDARLHEVTKQAKSFGNREIILATGLDKSTAVAMKKAIRTVYENIGYQYEPRPEL</sequence>
<protein>
    <submittedName>
        <fullName evidence="1">Uncharacterized protein</fullName>
    </submittedName>
</protein>
<dbReference type="RefSeq" id="WP_399845978.1">
    <property type="nucleotide sequence ID" value="NZ_JBITWC010000032.1"/>
</dbReference>
<gene>
    <name evidence="1" type="ORF">ACIGG6_16485</name>
</gene>
<reference evidence="1 2" key="1">
    <citation type="submission" date="2024-10" db="EMBL/GenBank/DDBJ databases">
        <title>The Natural Products Discovery Center: Release of the First 8490 Sequenced Strains for Exploring Actinobacteria Biosynthetic Diversity.</title>
        <authorList>
            <person name="Kalkreuter E."/>
            <person name="Kautsar S.A."/>
            <person name="Yang D."/>
            <person name="Bader C.D."/>
            <person name="Teijaro C.N."/>
            <person name="Fluegel L."/>
            <person name="Davis C.M."/>
            <person name="Simpson J.R."/>
            <person name="Lauterbach L."/>
            <person name="Steele A.D."/>
            <person name="Gui C."/>
            <person name="Meng S."/>
            <person name="Li G."/>
            <person name="Viehrig K."/>
            <person name="Ye F."/>
            <person name="Su P."/>
            <person name="Kiefer A.F."/>
            <person name="Nichols A."/>
            <person name="Cepeda A.J."/>
            <person name="Yan W."/>
            <person name="Fan B."/>
            <person name="Jiang Y."/>
            <person name="Adhikari A."/>
            <person name="Zheng C.-J."/>
            <person name="Schuster L."/>
            <person name="Cowan T.M."/>
            <person name="Smanski M.J."/>
            <person name="Chevrette M.G."/>
            <person name="De Carvalho L.P.S."/>
            <person name="Shen B."/>
        </authorList>
    </citation>
    <scope>NUCLEOTIDE SEQUENCE [LARGE SCALE GENOMIC DNA]</scope>
    <source>
        <strain evidence="1 2">NPDC077409</strain>
    </source>
</reference>
<evidence type="ECO:0000313" key="2">
    <source>
        <dbReference type="Proteomes" id="UP001614338"/>
    </source>
</evidence>
<dbReference type="EMBL" id="JBITWC010000032">
    <property type="protein sequence ID" value="MFI8751586.1"/>
    <property type="molecule type" value="Genomic_DNA"/>
</dbReference>
<proteinExistence type="predicted"/>
<accession>A0ABW8BZD3</accession>
<evidence type="ECO:0000313" key="1">
    <source>
        <dbReference type="EMBL" id="MFI8751586.1"/>
    </source>
</evidence>
<dbReference type="Proteomes" id="UP001614338">
    <property type="component" value="Unassembled WGS sequence"/>
</dbReference>